<protein>
    <submittedName>
        <fullName evidence="9">Peptide/nickel transport system permease protein/dipeptide transport system permease protein</fullName>
    </submittedName>
</protein>
<dbReference type="Pfam" id="PF00528">
    <property type="entry name" value="BPD_transp_1"/>
    <property type="match status" value="1"/>
</dbReference>
<name>A0A1I6S886_9BACL</name>
<evidence type="ECO:0000256" key="6">
    <source>
        <dbReference type="ARBA" id="ARBA00023136"/>
    </source>
</evidence>
<evidence type="ECO:0000256" key="7">
    <source>
        <dbReference type="RuleBase" id="RU363032"/>
    </source>
</evidence>
<feature type="transmembrane region" description="Helical" evidence="7">
    <location>
        <begin position="278"/>
        <end position="298"/>
    </location>
</feature>
<dbReference type="GO" id="GO:0005886">
    <property type="term" value="C:plasma membrane"/>
    <property type="evidence" value="ECO:0007669"/>
    <property type="project" value="UniProtKB-SubCell"/>
</dbReference>
<feature type="transmembrane region" description="Helical" evidence="7">
    <location>
        <begin position="129"/>
        <end position="151"/>
    </location>
</feature>
<dbReference type="InterPro" id="IPR000515">
    <property type="entry name" value="MetI-like"/>
</dbReference>
<proteinExistence type="inferred from homology"/>
<evidence type="ECO:0000256" key="2">
    <source>
        <dbReference type="ARBA" id="ARBA00022448"/>
    </source>
</evidence>
<evidence type="ECO:0000256" key="1">
    <source>
        <dbReference type="ARBA" id="ARBA00004651"/>
    </source>
</evidence>
<evidence type="ECO:0000256" key="4">
    <source>
        <dbReference type="ARBA" id="ARBA00022692"/>
    </source>
</evidence>
<evidence type="ECO:0000256" key="5">
    <source>
        <dbReference type="ARBA" id="ARBA00022989"/>
    </source>
</evidence>
<dbReference type="GO" id="GO:0055085">
    <property type="term" value="P:transmembrane transport"/>
    <property type="evidence" value="ECO:0007669"/>
    <property type="project" value="InterPro"/>
</dbReference>
<accession>A0A1I6S886</accession>
<dbReference type="InterPro" id="IPR035906">
    <property type="entry name" value="MetI-like_sf"/>
</dbReference>
<dbReference type="Proteomes" id="UP000198660">
    <property type="component" value="Unassembled WGS sequence"/>
</dbReference>
<dbReference type="EMBL" id="FPAA01000006">
    <property type="protein sequence ID" value="SFS73142.1"/>
    <property type="molecule type" value="Genomic_DNA"/>
</dbReference>
<keyword evidence="4 7" id="KW-0812">Transmembrane</keyword>
<comment type="similarity">
    <text evidence="7">Belongs to the binding-protein-dependent transport system permease family.</text>
</comment>
<keyword evidence="2 7" id="KW-0813">Transport</keyword>
<dbReference type="CDD" id="cd06261">
    <property type="entry name" value="TM_PBP2"/>
    <property type="match status" value="1"/>
</dbReference>
<evidence type="ECO:0000259" key="8">
    <source>
        <dbReference type="PROSITE" id="PS50928"/>
    </source>
</evidence>
<keyword evidence="5 7" id="KW-1133">Transmembrane helix</keyword>
<feature type="transmembrane region" description="Helical" evidence="7">
    <location>
        <begin position="171"/>
        <end position="191"/>
    </location>
</feature>
<feature type="transmembrane region" description="Helical" evidence="7">
    <location>
        <begin position="9"/>
        <end position="27"/>
    </location>
</feature>
<evidence type="ECO:0000313" key="9">
    <source>
        <dbReference type="EMBL" id="SFS73142.1"/>
    </source>
</evidence>
<dbReference type="PANTHER" id="PTHR43163">
    <property type="entry name" value="DIPEPTIDE TRANSPORT SYSTEM PERMEASE PROTEIN DPPB-RELATED"/>
    <property type="match status" value="1"/>
</dbReference>
<evidence type="ECO:0000256" key="3">
    <source>
        <dbReference type="ARBA" id="ARBA00022475"/>
    </source>
</evidence>
<feature type="transmembrane region" description="Helical" evidence="7">
    <location>
        <begin position="226"/>
        <end position="248"/>
    </location>
</feature>
<feature type="transmembrane region" description="Helical" evidence="7">
    <location>
        <begin position="100"/>
        <end position="122"/>
    </location>
</feature>
<dbReference type="SUPFAM" id="SSF161098">
    <property type="entry name" value="MetI-like"/>
    <property type="match status" value="1"/>
</dbReference>
<sequence length="310" mass="34212">MLHFIGRRVVLMLLSLWVIATLTFVLMKSIPGDPFTSEKKYPPQTIANLKAQYGLDKSIPEQYVTYLKNLVTFDLGFSINNTSRTVNDMLSDGFPISAELGGYSVFLALCAGVLMGSVAALWQGRLPDYAMMILAVIGISVPSFVLAPFLQKYLGLEWRLLPLAGWGKPEQIILPASALALGQVALIARLMRSSMLDVVTQDYIRTARAKGLPPWRVVSRHTIRNAIIPVVTIMGPAIAAVLTGSFVIEKIFSIPGMGKYFVESITNRDYPVIMGTTIFYASFLILMNLIVDLMYGWIDPRIKVSGREGS</sequence>
<dbReference type="AlphaFoldDB" id="A0A1I6S886"/>
<dbReference type="OrthoDB" id="24153at2"/>
<dbReference type="Pfam" id="PF19300">
    <property type="entry name" value="BPD_transp_1_N"/>
    <property type="match status" value="1"/>
</dbReference>
<organism evidence="9 10">
    <name type="scientific">Marininema halotolerans</name>
    <dbReference type="NCBI Taxonomy" id="1155944"/>
    <lineage>
        <taxon>Bacteria</taxon>
        <taxon>Bacillati</taxon>
        <taxon>Bacillota</taxon>
        <taxon>Bacilli</taxon>
        <taxon>Bacillales</taxon>
        <taxon>Thermoactinomycetaceae</taxon>
        <taxon>Marininema</taxon>
    </lineage>
</organism>
<gene>
    <name evidence="9" type="ORF">SAMN05444972_106212</name>
</gene>
<comment type="subcellular location">
    <subcellularLocation>
        <location evidence="1 7">Cell membrane</location>
        <topology evidence="1 7">Multi-pass membrane protein</topology>
    </subcellularLocation>
</comment>
<keyword evidence="3" id="KW-1003">Cell membrane</keyword>
<dbReference type="PANTHER" id="PTHR43163:SF6">
    <property type="entry name" value="DIPEPTIDE TRANSPORT SYSTEM PERMEASE PROTEIN DPPB-RELATED"/>
    <property type="match status" value="1"/>
</dbReference>
<dbReference type="PROSITE" id="PS50928">
    <property type="entry name" value="ABC_TM1"/>
    <property type="match status" value="1"/>
</dbReference>
<feature type="domain" description="ABC transmembrane type-1" evidence="8">
    <location>
        <begin position="94"/>
        <end position="295"/>
    </location>
</feature>
<reference evidence="10" key="1">
    <citation type="submission" date="2016-10" db="EMBL/GenBank/DDBJ databases">
        <authorList>
            <person name="Varghese N."/>
            <person name="Submissions S."/>
        </authorList>
    </citation>
    <scope>NUCLEOTIDE SEQUENCE [LARGE SCALE GENOMIC DNA]</scope>
    <source>
        <strain evidence="10">DSM 45789</strain>
    </source>
</reference>
<keyword evidence="6 7" id="KW-0472">Membrane</keyword>
<keyword evidence="10" id="KW-1185">Reference proteome</keyword>
<dbReference type="RefSeq" id="WP_091837048.1">
    <property type="nucleotide sequence ID" value="NZ_FPAA01000006.1"/>
</dbReference>
<dbReference type="InterPro" id="IPR045621">
    <property type="entry name" value="BPD_transp_1_N"/>
</dbReference>
<evidence type="ECO:0000313" key="10">
    <source>
        <dbReference type="Proteomes" id="UP000198660"/>
    </source>
</evidence>
<dbReference type="Gene3D" id="1.10.3720.10">
    <property type="entry name" value="MetI-like"/>
    <property type="match status" value="1"/>
</dbReference>